<keyword evidence="4" id="KW-0460">Magnesium</keyword>
<keyword evidence="3" id="KW-0479">Metal-binding</keyword>
<feature type="compositionally biased region" description="Polar residues" evidence="5">
    <location>
        <begin position="175"/>
        <end position="184"/>
    </location>
</feature>
<protein>
    <recommendedName>
        <fullName evidence="2">polynucleotide adenylyltransferase</fullName>
        <ecNumber evidence="2">2.7.7.19</ecNumber>
    </recommendedName>
</protein>
<keyword evidence="9" id="KW-1185">Reference proteome</keyword>
<feature type="compositionally biased region" description="Pro residues" evidence="5">
    <location>
        <begin position="268"/>
        <end position="282"/>
    </location>
</feature>
<dbReference type="Pfam" id="PF03828">
    <property type="entry name" value="PAP_assoc"/>
    <property type="match status" value="1"/>
</dbReference>
<dbReference type="InterPro" id="IPR054708">
    <property type="entry name" value="MTPAP-like_central"/>
</dbReference>
<feature type="domain" description="Poly(A) RNA polymerase mitochondrial-like central palm" evidence="7">
    <location>
        <begin position="371"/>
        <end position="508"/>
    </location>
</feature>
<reference evidence="8" key="1">
    <citation type="submission" date="2021-09" db="EMBL/GenBank/DDBJ databases">
        <title>A high-quality genome of the endoparasitic fungus Hirsutella rhossiliensis with a comparison of Hirsutella genomes reveals transposable elements contributing to genome size variation.</title>
        <authorList>
            <person name="Lin R."/>
            <person name="Jiao Y."/>
            <person name="Sun X."/>
            <person name="Ling J."/>
            <person name="Xie B."/>
            <person name="Cheng X."/>
        </authorList>
    </citation>
    <scope>NUCLEOTIDE SEQUENCE</scope>
    <source>
        <strain evidence="8">HR02</strain>
    </source>
</reference>
<dbReference type="SUPFAM" id="SSF81631">
    <property type="entry name" value="PAP/OAS1 substrate-binding domain"/>
    <property type="match status" value="1"/>
</dbReference>
<feature type="compositionally biased region" description="Basic and acidic residues" evidence="5">
    <location>
        <begin position="1"/>
        <end position="16"/>
    </location>
</feature>
<evidence type="ECO:0000256" key="4">
    <source>
        <dbReference type="ARBA" id="ARBA00022842"/>
    </source>
</evidence>
<dbReference type="OrthoDB" id="273917at2759"/>
<feature type="compositionally biased region" description="Polar residues" evidence="5">
    <location>
        <begin position="291"/>
        <end position="300"/>
    </location>
</feature>
<evidence type="ECO:0000256" key="1">
    <source>
        <dbReference type="ARBA" id="ARBA00008593"/>
    </source>
</evidence>
<dbReference type="Gene3D" id="3.30.460.10">
    <property type="entry name" value="Beta Polymerase, domain 2"/>
    <property type="match status" value="1"/>
</dbReference>
<dbReference type="CDD" id="cd05402">
    <property type="entry name" value="NT_PAP_TUTase"/>
    <property type="match status" value="1"/>
</dbReference>
<organism evidence="8 9">
    <name type="scientific">Hirsutella rhossiliensis</name>
    <dbReference type="NCBI Taxonomy" id="111463"/>
    <lineage>
        <taxon>Eukaryota</taxon>
        <taxon>Fungi</taxon>
        <taxon>Dikarya</taxon>
        <taxon>Ascomycota</taxon>
        <taxon>Pezizomycotina</taxon>
        <taxon>Sordariomycetes</taxon>
        <taxon>Hypocreomycetidae</taxon>
        <taxon>Hypocreales</taxon>
        <taxon>Ophiocordycipitaceae</taxon>
        <taxon>Hirsutella</taxon>
    </lineage>
</organism>
<feature type="compositionally biased region" description="Basic residues" evidence="5">
    <location>
        <begin position="225"/>
        <end position="236"/>
    </location>
</feature>
<dbReference type="GO" id="GO:0046872">
    <property type="term" value="F:metal ion binding"/>
    <property type="evidence" value="ECO:0007669"/>
    <property type="project" value="UniProtKB-KW"/>
</dbReference>
<dbReference type="GO" id="GO:1990817">
    <property type="term" value="F:poly(A) RNA polymerase activity"/>
    <property type="evidence" value="ECO:0007669"/>
    <property type="project" value="UniProtKB-EC"/>
</dbReference>
<dbReference type="SUPFAM" id="SSF81301">
    <property type="entry name" value="Nucleotidyltransferase"/>
    <property type="match status" value="1"/>
</dbReference>
<dbReference type="PANTHER" id="PTHR23092:SF15">
    <property type="entry name" value="INACTIVE NON-CANONICAL POLY(A) RNA POLYMERASE PROTEIN TRF4-2-RELATED"/>
    <property type="match status" value="1"/>
</dbReference>
<dbReference type="GO" id="GO:0010605">
    <property type="term" value="P:negative regulation of macromolecule metabolic process"/>
    <property type="evidence" value="ECO:0007669"/>
    <property type="project" value="UniProtKB-ARBA"/>
</dbReference>
<dbReference type="Proteomes" id="UP000824596">
    <property type="component" value="Unassembled WGS sequence"/>
</dbReference>
<gene>
    <name evidence="8" type="ORF">HRG_07556</name>
</gene>
<dbReference type="RefSeq" id="XP_044718991.1">
    <property type="nucleotide sequence ID" value="XM_044866027.1"/>
</dbReference>
<dbReference type="GO" id="GO:0005730">
    <property type="term" value="C:nucleolus"/>
    <property type="evidence" value="ECO:0007669"/>
    <property type="project" value="TreeGrafter"/>
</dbReference>
<dbReference type="GO" id="GO:0003729">
    <property type="term" value="F:mRNA binding"/>
    <property type="evidence" value="ECO:0007669"/>
    <property type="project" value="TreeGrafter"/>
</dbReference>
<dbReference type="EMBL" id="JAIZPD010000008">
    <property type="protein sequence ID" value="KAH0961478.1"/>
    <property type="molecule type" value="Genomic_DNA"/>
</dbReference>
<proteinExistence type="inferred from homology"/>
<comment type="similarity">
    <text evidence="1">Belongs to the DNA polymerase type-B-like family.</text>
</comment>
<sequence>MSRSDSWRADGRDRGSYDSWRPSSDRRDRDDRRQGYDSHRGSGQDSHRGSGYDSHRGSGYGRPGDAYRAPPADVYRPQLPQSDFTFRVDQPLHVAPFTFPPATHPPSGRRGERRGGPPRKPGRPRWQPPPHPSERALISGDTFRLPGQRIFDTMASAKFRNVDEMSDDEEIAMEMSSQSSQSGIENPAPKRARTQAKVDDAADTVPKWSNPDPYTALPCPDEGTRKKKDMVKLIRKARVEDVQPNTDAPPEAENFISFDSSDEEDNRPPPPISLPPRPPPLPRTDHPDAGKNTSSAVTDTKSTRDASGPLGSRKRTFDDEIKPPDYGQLKKGSLRPSKGALVPEWQPKDGEEACPWRAVGSSAADTMTVRLHKEILGFYEFVRPREFEQRIRTNLVEHLKRAMQRDGRNFASAHVYPFGSFMSGLYLPTADMDLVVCSASFIKGGPPTYLAAKSWLYKFQKLLVSQGVADVASVTVIAHARIPLVKFVDKLTGLKVDVSFENMGGVKAVDTFLQWKLEYPTMPILVTIVKHFLLMRGLNEPVNGGIGGFSVICLVVSMLQTMPQLQGRGVTDEEHLGLLLLDFFELYGCHFRHKTNAISLKGTVGYVRKSAVSTFTYRNTNRLSIIDPNNPGNDIAGGSSNTEAILDRFYDAFHDLRDRMKYIKRHPDRGGILDVILKGNYSSFRLQRKYLKHVHQETIGPCSDQD</sequence>
<dbReference type="InterPro" id="IPR002058">
    <property type="entry name" value="PAP_assoc"/>
</dbReference>
<evidence type="ECO:0000259" key="6">
    <source>
        <dbReference type="Pfam" id="PF03828"/>
    </source>
</evidence>
<dbReference type="GO" id="GO:0031499">
    <property type="term" value="C:TRAMP complex"/>
    <property type="evidence" value="ECO:0007669"/>
    <property type="project" value="TreeGrafter"/>
</dbReference>
<dbReference type="InterPro" id="IPR045862">
    <property type="entry name" value="Trf4-like"/>
</dbReference>
<feature type="region of interest" description="Disordered" evidence="5">
    <location>
        <begin position="1"/>
        <end position="140"/>
    </location>
</feature>
<dbReference type="Pfam" id="PF22600">
    <property type="entry name" value="MTPAP-like_central"/>
    <property type="match status" value="1"/>
</dbReference>
<name>A0A9P8MT26_9HYPO</name>
<evidence type="ECO:0000256" key="2">
    <source>
        <dbReference type="ARBA" id="ARBA00012388"/>
    </source>
</evidence>
<dbReference type="GO" id="GO:0043634">
    <property type="term" value="P:polyadenylation-dependent ncRNA catabolic process"/>
    <property type="evidence" value="ECO:0007669"/>
    <property type="project" value="TreeGrafter"/>
</dbReference>
<evidence type="ECO:0000313" key="9">
    <source>
        <dbReference type="Proteomes" id="UP000824596"/>
    </source>
</evidence>
<dbReference type="EC" id="2.7.7.19" evidence="2"/>
<accession>A0A9P8MT26</accession>
<evidence type="ECO:0000256" key="3">
    <source>
        <dbReference type="ARBA" id="ARBA00022723"/>
    </source>
</evidence>
<comment type="caution">
    <text evidence="8">The sequence shown here is derived from an EMBL/GenBank/DDBJ whole genome shotgun (WGS) entry which is preliminary data.</text>
</comment>
<evidence type="ECO:0000313" key="8">
    <source>
        <dbReference type="EMBL" id="KAH0961478.1"/>
    </source>
</evidence>
<dbReference type="GO" id="GO:0031123">
    <property type="term" value="P:RNA 3'-end processing"/>
    <property type="evidence" value="ECO:0007669"/>
    <property type="project" value="TreeGrafter"/>
</dbReference>
<dbReference type="AlphaFoldDB" id="A0A9P8MT26"/>
<dbReference type="PANTHER" id="PTHR23092">
    <property type="entry name" value="POLY(A) RNA POLYMERASE"/>
    <property type="match status" value="1"/>
</dbReference>
<evidence type="ECO:0000259" key="7">
    <source>
        <dbReference type="Pfam" id="PF22600"/>
    </source>
</evidence>
<dbReference type="Gene3D" id="1.10.1410.10">
    <property type="match status" value="1"/>
</dbReference>
<feature type="domain" description="PAP-associated" evidence="6">
    <location>
        <begin position="576"/>
        <end position="633"/>
    </location>
</feature>
<feature type="region of interest" description="Disordered" evidence="5">
    <location>
        <begin position="167"/>
        <end position="348"/>
    </location>
</feature>
<dbReference type="GeneID" id="68356685"/>
<dbReference type="InterPro" id="IPR043519">
    <property type="entry name" value="NT_sf"/>
</dbReference>
<evidence type="ECO:0000256" key="5">
    <source>
        <dbReference type="SAM" id="MobiDB-lite"/>
    </source>
</evidence>
<feature type="compositionally biased region" description="Basic and acidic residues" evidence="5">
    <location>
        <begin position="23"/>
        <end position="56"/>
    </location>
</feature>